<organism evidence="2 3">
    <name type="scientific">Amedibacterium intestinale</name>
    <dbReference type="NCBI Taxonomy" id="2583452"/>
    <lineage>
        <taxon>Bacteria</taxon>
        <taxon>Bacillati</taxon>
        <taxon>Bacillota</taxon>
        <taxon>Erysipelotrichia</taxon>
        <taxon>Erysipelotrichales</taxon>
        <taxon>Erysipelotrichaceae</taxon>
        <taxon>Amedibacterium</taxon>
    </lineage>
</organism>
<evidence type="ECO:0008006" key="4">
    <source>
        <dbReference type="Google" id="ProtNLM"/>
    </source>
</evidence>
<keyword evidence="1" id="KW-0812">Transmembrane</keyword>
<protein>
    <recommendedName>
        <fullName evidence="4">Bacterial Pleckstrin homology domain-containing protein</fullName>
    </recommendedName>
</protein>
<feature type="transmembrane region" description="Helical" evidence="1">
    <location>
        <begin position="5"/>
        <end position="26"/>
    </location>
</feature>
<proteinExistence type="predicted"/>
<name>A0A6N4TFY6_9FIRM</name>
<dbReference type="KEGG" id="aarg:Aargi30884_05820"/>
<dbReference type="EMBL" id="AP019695">
    <property type="protein sequence ID" value="BBK21679.1"/>
    <property type="molecule type" value="Genomic_DNA"/>
</dbReference>
<accession>A0A6N4TFY6</accession>
<dbReference type="AlphaFoldDB" id="A0A6N4TFY6"/>
<keyword evidence="3" id="KW-1185">Reference proteome</keyword>
<gene>
    <name evidence="2" type="ORF">Aargi30884_05820</name>
</gene>
<keyword evidence="1" id="KW-1133">Transmembrane helix</keyword>
<evidence type="ECO:0000256" key="1">
    <source>
        <dbReference type="SAM" id="Phobius"/>
    </source>
</evidence>
<evidence type="ECO:0000313" key="2">
    <source>
        <dbReference type="EMBL" id="BBK21679.1"/>
    </source>
</evidence>
<evidence type="ECO:0000313" key="3">
    <source>
        <dbReference type="Proteomes" id="UP000464754"/>
    </source>
</evidence>
<dbReference type="RefSeq" id="WP_118277204.1">
    <property type="nucleotide sequence ID" value="NZ_AP019695.1"/>
</dbReference>
<reference evidence="3" key="1">
    <citation type="submission" date="2019-05" db="EMBL/GenBank/DDBJ databases">
        <title>Complete genome sequencing of Absiella argi strain JCM 30884.</title>
        <authorList>
            <person name="Sakamoto M."/>
            <person name="Murakami T."/>
            <person name="Mori H."/>
        </authorList>
    </citation>
    <scope>NUCLEOTIDE SEQUENCE [LARGE SCALE GENOMIC DNA]</scope>
    <source>
        <strain evidence="3">JCM 30884</strain>
    </source>
</reference>
<sequence length="145" mass="16805">MEKKLLACFVGIPIILMVLLSVFLMYQSYEKGKSEEAYTISLTQDAIHFDGIVDHVVDFTDIQNIEYKKETFEGKKSGAGEGTSTFLAGDAKDKELGKCKAYVYYDKPYYIIIYTENDTFVFNLPKKQECENLYKQLERYLNRNE</sequence>
<keyword evidence="1" id="KW-0472">Membrane</keyword>
<dbReference type="Proteomes" id="UP000464754">
    <property type="component" value="Chromosome"/>
</dbReference>